<dbReference type="NCBIfam" id="TIGR02227">
    <property type="entry name" value="sigpep_I_bact"/>
    <property type="match status" value="1"/>
</dbReference>
<accession>A0A6P5FJW3</accession>
<keyword evidence="10" id="KW-0472">Membrane</keyword>
<dbReference type="GO" id="GO:0006465">
    <property type="term" value="P:signal peptide processing"/>
    <property type="evidence" value="ECO:0007669"/>
    <property type="project" value="InterPro"/>
</dbReference>
<evidence type="ECO:0000256" key="1">
    <source>
        <dbReference type="ARBA" id="ARBA00000677"/>
    </source>
</evidence>
<evidence type="ECO:0000256" key="5">
    <source>
        <dbReference type="ARBA" id="ARBA00013208"/>
    </source>
</evidence>
<dbReference type="InterPro" id="IPR019533">
    <property type="entry name" value="Peptidase_S26"/>
</dbReference>
<evidence type="ECO:0000256" key="12">
    <source>
        <dbReference type="SAM" id="MobiDB-lite"/>
    </source>
</evidence>
<evidence type="ECO:0000313" key="14">
    <source>
        <dbReference type="Proteomes" id="UP000515123"/>
    </source>
</evidence>
<feature type="region of interest" description="Disordered" evidence="12">
    <location>
        <begin position="286"/>
        <end position="306"/>
    </location>
</feature>
<feature type="active site" evidence="11">
    <location>
        <position position="376"/>
    </location>
</feature>
<dbReference type="GeneID" id="109715371"/>
<dbReference type="Gene3D" id="2.10.109.10">
    <property type="entry name" value="Umud Fragment, subunit A"/>
    <property type="match status" value="1"/>
</dbReference>
<protein>
    <recommendedName>
        <fullName evidence="5">signal peptidase I</fullName>
        <ecNumber evidence="5">3.4.21.89</ecNumber>
    </recommendedName>
</protein>
<dbReference type="GO" id="GO:0009535">
    <property type="term" value="C:chloroplast thylakoid membrane"/>
    <property type="evidence" value="ECO:0007669"/>
    <property type="project" value="TreeGrafter"/>
</dbReference>
<dbReference type="InterPro" id="IPR000223">
    <property type="entry name" value="Pept_S26A_signal_pept_1"/>
</dbReference>
<evidence type="ECO:0000256" key="6">
    <source>
        <dbReference type="ARBA" id="ARBA00022528"/>
    </source>
</evidence>
<dbReference type="PANTHER" id="PTHR43390:SF2">
    <property type="entry name" value="THYLAKOIDAL PROCESSING PEPTIDASE 2, CHLOROPLASTIC-RELATED"/>
    <property type="match status" value="1"/>
</dbReference>
<dbReference type="Pfam" id="PF10502">
    <property type="entry name" value="Peptidase_S26"/>
    <property type="match status" value="1"/>
</dbReference>
<dbReference type="GO" id="GO:0010027">
    <property type="term" value="P:thylakoid membrane organization"/>
    <property type="evidence" value="ECO:0007669"/>
    <property type="project" value="TreeGrafter"/>
</dbReference>
<dbReference type="AlphaFoldDB" id="A0A6P5FJW3"/>
<evidence type="ECO:0000256" key="8">
    <source>
        <dbReference type="ARBA" id="ARBA00022801"/>
    </source>
</evidence>
<dbReference type="InterPro" id="IPR036286">
    <property type="entry name" value="LexA/Signal_pep-like_sf"/>
</dbReference>
<dbReference type="CDD" id="cd06530">
    <property type="entry name" value="S26_SPase_I"/>
    <property type="match status" value="1"/>
</dbReference>
<dbReference type="GO" id="GO:0009003">
    <property type="term" value="F:signal peptidase activity"/>
    <property type="evidence" value="ECO:0007669"/>
    <property type="project" value="UniProtKB-EC"/>
</dbReference>
<comment type="similarity">
    <text evidence="4">Belongs to the peptidase S26 family.</text>
</comment>
<dbReference type="PANTHER" id="PTHR43390">
    <property type="entry name" value="SIGNAL PEPTIDASE I"/>
    <property type="match status" value="1"/>
</dbReference>
<evidence type="ECO:0000256" key="3">
    <source>
        <dbReference type="ARBA" id="ARBA00004370"/>
    </source>
</evidence>
<dbReference type="Proteomes" id="UP000515123">
    <property type="component" value="Linkage group 9"/>
</dbReference>
<name>A0A6P5FJW3_ANACO</name>
<evidence type="ECO:0000313" key="15">
    <source>
        <dbReference type="RefSeq" id="XP_020095937.1"/>
    </source>
</evidence>
<evidence type="ECO:0000256" key="10">
    <source>
        <dbReference type="ARBA" id="ARBA00023136"/>
    </source>
</evidence>
<gene>
    <name evidence="15" type="primary">LOC109715371</name>
</gene>
<dbReference type="SUPFAM" id="SSF51306">
    <property type="entry name" value="LexA/Signal peptidase"/>
    <property type="match status" value="1"/>
</dbReference>
<feature type="active site" evidence="11">
    <location>
        <position position="426"/>
    </location>
</feature>
<comment type="catalytic activity">
    <reaction evidence="1">
        <text>Cleavage of hydrophobic, N-terminal signal or leader sequences from secreted and periplasmic proteins.</text>
        <dbReference type="EC" id="3.4.21.89"/>
    </reaction>
</comment>
<keyword evidence="14" id="KW-1185">Reference proteome</keyword>
<comment type="subcellular location">
    <subcellularLocation>
        <location evidence="3">Membrane</location>
    </subcellularLocation>
    <subcellularLocation>
        <location evidence="2">Plastid</location>
        <location evidence="2">Chloroplast</location>
    </subcellularLocation>
</comment>
<proteinExistence type="inferred from homology"/>
<dbReference type="RefSeq" id="XP_020095937.1">
    <property type="nucleotide sequence ID" value="XM_020240348.1"/>
</dbReference>
<keyword evidence="9" id="KW-0809">Transit peptide</keyword>
<reference evidence="14" key="1">
    <citation type="journal article" date="2015" name="Nat. Genet.">
        <title>The pineapple genome and the evolution of CAM photosynthesis.</title>
        <authorList>
            <person name="Ming R."/>
            <person name="VanBuren R."/>
            <person name="Wai C.M."/>
            <person name="Tang H."/>
            <person name="Schatz M.C."/>
            <person name="Bowers J.E."/>
            <person name="Lyons E."/>
            <person name="Wang M.L."/>
            <person name="Chen J."/>
            <person name="Biggers E."/>
            <person name="Zhang J."/>
            <person name="Huang L."/>
            <person name="Zhang L."/>
            <person name="Miao W."/>
            <person name="Zhang J."/>
            <person name="Ye Z."/>
            <person name="Miao C."/>
            <person name="Lin Z."/>
            <person name="Wang H."/>
            <person name="Zhou H."/>
            <person name="Yim W.C."/>
            <person name="Priest H.D."/>
            <person name="Zheng C."/>
            <person name="Woodhouse M."/>
            <person name="Edger P.P."/>
            <person name="Guyot R."/>
            <person name="Guo H.B."/>
            <person name="Guo H."/>
            <person name="Zheng G."/>
            <person name="Singh R."/>
            <person name="Sharma A."/>
            <person name="Min X."/>
            <person name="Zheng Y."/>
            <person name="Lee H."/>
            <person name="Gurtowski J."/>
            <person name="Sedlazeck F.J."/>
            <person name="Harkess A."/>
            <person name="McKain M.R."/>
            <person name="Liao Z."/>
            <person name="Fang J."/>
            <person name="Liu J."/>
            <person name="Zhang X."/>
            <person name="Zhang Q."/>
            <person name="Hu W."/>
            <person name="Qin Y."/>
            <person name="Wang K."/>
            <person name="Chen L.Y."/>
            <person name="Shirley N."/>
            <person name="Lin Y.R."/>
            <person name="Liu L.Y."/>
            <person name="Hernandez A.G."/>
            <person name="Wright C.L."/>
            <person name="Bulone V."/>
            <person name="Tuskan G.A."/>
            <person name="Heath K."/>
            <person name="Zee F."/>
            <person name="Moore P.H."/>
            <person name="Sunkar R."/>
            <person name="Leebens-Mack J.H."/>
            <person name="Mockler T."/>
            <person name="Bennetzen J.L."/>
            <person name="Freeling M."/>
            <person name="Sankoff D."/>
            <person name="Paterson A.H."/>
            <person name="Zhu X."/>
            <person name="Yang X."/>
            <person name="Smith J.A."/>
            <person name="Cushman J.C."/>
            <person name="Paull R.E."/>
            <person name="Yu Q."/>
        </authorList>
    </citation>
    <scope>NUCLEOTIDE SEQUENCE [LARGE SCALE GENOMIC DNA]</scope>
    <source>
        <strain evidence="14">cv. F153</strain>
    </source>
</reference>
<dbReference type="GO" id="GO:0004252">
    <property type="term" value="F:serine-type endopeptidase activity"/>
    <property type="evidence" value="ECO:0007669"/>
    <property type="project" value="InterPro"/>
</dbReference>
<keyword evidence="8" id="KW-0378">Hydrolase</keyword>
<evidence type="ECO:0000256" key="11">
    <source>
        <dbReference type="PIRSR" id="PIRSR600223-1"/>
    </source>
</evidence>
<keyword evidence="6" id="KW-0150">Chloroplast</keyword>
<sequence>MSLTVTAFSLCFYDLPHLLGRVTSAQHSVTINYSLDRVHHVIFGPISLVQLFAIAAKPFNFPLPIPIWRETPRKWPTTCDLWGFPSVLSAFFVFLAASDPPLVPQPRGYGDPDHHLLLRLLGPEPRRFFHDAGRPFAFFAGLRSDNHSPSDRRDDDRSRARDWSKNPASGFFALAGEHRAKALSRSSSSSLSSSSILFSTDRSASRSFASIAGDPSAKGDRSTLAAGLLSAMVSGSGSAAGVGAMGISSSVTLGFKPSSLLPFLQASKWFPCSEFLPGSSGSSLVDKGGTASAVPRDRGKSVAPPVCQAKESSSTVVSSKMMSGVAEMSKPSEKNGWLSRWVNSCSDDAKTVFAAVTVPLLYGSCMAEPRSIPSRSMYPTFDVGDRILAEKVSYLFREPEVTDIVIFRAPPVLQELGYSSGDVFIKRVVAKAGDYVEVCDGKLLVNGVIQYEEFVLEPLNYKMKPVLVPEGYVFVLGDNRNNSFDSHNWGPLPVKNILGRSVLRYWPPSKISDTIYEPSAVHYAQGVS</sequence>
<dbReference type="InterPro" id="IPR019758">
    <property type="entry name" value="Pept_S26A_signal_pept_1_CS"/>
</dbReference>
<feature type="domain" description="Peptidase S26" evidence="13">
    <location>
        <begin position="349"/>
        <end position="506"/>
    </location>
</feature>
<evidence type="ECO:0000259" key="13">
    <source>
        <dbReference type="Pfam" id="PF10502"/>
    </source>
</evidence>
<dbReference type="OrthoDB" id="308440at2759"/>
<reference evidence="15" key="2">
    <citation type="submission" date="2025-08" db="UniProtKB">
        <authorList>
            <consortium name="RefSeq"/>
        </authorList>
    </citation>
    <scope>IDENTIFICATION</scope>
    <source>
        <tissue evidence="15">Leaf</tissue>
    </source>
</reference>
<organism evidence="14 15">
    <name type="scientific">Ananas comosus</name>
    <name type="common">Pineapple</name>
    <name type="synonym">Ananas ananas</name>
    <dbReference type="NCBI Taxonomy" id="4615"/>
    <lineage>
        <taxon>Eukaryota</taxon>
        <taxon>Viridiplantae</taxon>
        <taxon>Streptophyta</taxon>
        <taxon>Embryophyta</taxon>
        <taxon>Tracheophyta</taxon>
        <taxon>Spermatophyta</taxon>
        <taxon>Magnoliopsida</taxon>
        <taxon>Liliopsida</taxon>
        <taxon>Poales</taxon>
        <taxon>Bromeliaceae</taxon>
        <taxon>Bromelioideae</taxon>
        <taxon>Ananas</taxon>
    </lineage>
</organism>
<dbReference type="EC" id="3.4.21.89" evidence="5"/>
<dbReference type="PRINTS" id="PR00727">
    <property type="entry name" value="LEADERPTASE"/>
</dbReference>
<dbReference type="FunFam" id="2.10.109.10:FF:000012">
    <property type="entry name" value="Peptidase/ serine-type peptidase"/>
    <property type="match status" value="1"/>
</dbReference>
<evidence type="ECO:0000256" key="9">
    <source>
        <dbReference type="ARBA" id="ARBA00022946"/>
    </source>
</evidence>
<dbReference type="PROSITE" id="PS00761">
    <property type="entry name" value="SPASE_I_3"/>
    <property type="match status" value="1"/>
</dbReference>
<evidence type="ECO:0000256" key="2">
    <source>
        <dbReference type="ARBA" id="ARBA00004229"/>
    </source>
</evidence>
<evidence type="ECO:0000256" key="7">
    <source>
        <dbReference type="ARBA" id="ARBA00022640"/>
    </source>
</evidence>
<evidence type="ECO:0000256" key="4">
    <source>
        <dbReference type="ARBA" id="ARBA00009370"/>
    </source>
</evidence>
<keyword evidence="7" id="KW-0934">Plastid</keyword>